<comment type="function">
    <text evidence="12">Catalyzes the acylation of glycosyl-4,4'-diaponeurosporenoate, i.e. the esterification of glucose at the C6'' position with the carboxyl group of the C(15) fatty acid 12-methyltetradecanoic acid, to yield staphyloxanthin. This is the last step in the biosynthesis of this orange pigment, present in most staphylococci strains.</text>
</comment>
<keyword evidence="6 13" id="KW-1133">Transmembrane helix</keyword>
<dbReference type="InterPro" id="IPR044021">
    <property type="entry name" value="CrtO"/>
</dbReference>
<evidence type="ECO:0000256" key="8">
    <source>
        <dbReference type="ARBA" id="ARBA00023315"/>
    </source>
</evidence>
<evidence type="ECO:0000256" key="7">
    <source>
        <dbReference type="ARBA" id="ARBA00023136"/>
    </source>
</evidence>
<evidence type="ECO:0000256" key="11">
    <source>
        <dbReference type="ARBA" id="ARBA00023667"/>
    </source>
</evidence>
<comment type="caution">
    <text evidence="14">The sequence shown here is derived from an EMBL/GenBank/DDBJ whole genome shotgun (WGS) entry which is preliminary data.</text>
</comment>
<feature type="transmembrane region" description="Helical" evidence="13">
    <location>
        <begin position="7"/>
        <end position="26"/>
    </location>
</feature>
<organism evidence="14 15">
    <name type="scientific">Haoranjiania flava</name>
    <dbReference type="NCBI Taxonomy" id="1856322"/>
    <lineage>
        <taxon>Bacteria</taxon>
        <taxon>Pseudomonadati</taxon>
        <taxon>Bacteroidota</taxon>
        <taxon>Chitinophagia</taxon>
        <taxon>Chitinophagales</taxon>
        <taxon>Chitinophagaceae</taxon>
        <taxon>Haoranjiania</taxon>
    </lineage>
</organism>
<keyword evidence="5" id="KW-0732">Signal</keyword>
<dbReference type="GO" id="GO:0005886">
    <property type="term" value="C:plasma membrane"/>
    <property type="evidence" value="ECO:0007669"/>
    <property type="project" value="UniProtKB-SubCell"/>
</dbReference>
<feature type="transmembrane region" description="Helical" evidence="13">
    <location>
        <begin position="129"/>
        <end position="154"/>
    </location>
</feature>
<evidence type="ECO:0000256" key="2">
    <source>
        <dbReference type="ARBA" id="ARBA00022475"/>
    </source>
</evidence>
<evidence type="ECO:0000256" key="13">
    <source>
        <dbReference type="SAM" id="Phobius"/>
    </source>
</evidence>
<feature type="transmembrane region" description="Helical" evidence="13">
    <location>
        <begin position="103"/>
        <end position="123"/>
    </location>
</feature>
<keyword evidence="8" id="KW-0012">Acyltransferase</keyword>
<evidence type="ECO:0000256" key="5">
    <source>
        <dbReference type="ARBA" id="ARBA00022729"/>
    </source>
</evidence>
<keyword evidence="15" id="KW-1185">Reference proteome</keyword>
<dbReference type="GO" id="GO:0016746">
    <property type="term" value="F:acyltransferase activity"/>
    <property type="evidence" value="ECO:0007669"/>
    <property type="project" value="UniProtKB-KW"/>
</dbReference>
<keyword evidence="4 13" id="KW-0812">Transmembrane</keyword>
<evidence type="ECO:0000256" key="3">
    <source>
        <dbReference type="ARBA" id="ARBA00022679"/>
    </source>
</evidence>
<comment type="subcellular location">
    <subcellularLocation>
        <location evidence="1">Cell membrane</location>
        <topology evidence="1">Single-pass membrane protein</topology>
    </subcellularLocation>
</comment>
<evidence type="ECO:0000256" key="1">
    <source>
        <dbReference type="ARBA" id="ARBA00004162"/>
    </source>
</evidence>
<dbReference type="Proteomes" id="UP001209317">
    <property type="component" value="Unassembled WGS sequence"/>
</dbReference>
<keyword evidence="3" id="KW-0808">Transferase</keyword>
<comment type="pathway">
    <text evidence="9">Carotenoid biosynthesis; staphyloxanthin biosynthesis; staphyloxanthin from farnesyl diphosphate: step 5/5.</text>
</comment>
<comment type="similarity">
    <text evidence="10">Belongs to the acyltransferase CrtO family.</text>
</comment>
<evidence type="ECO:0000256" key="10">
    <source>
        <dbReference type="ARBA" id="ARBA00023603"/>
    </source>
</evidence>
<sequence length="167" mass="19708">MRTTFNHILNFFWSIIAFYPLVHYWYHTGVGRWFIVAASVSIVAAFLPDRVYDLLQLSSRRSFYERLKVKTIRKFVQNGDLARKLPGKNQSHTITRMHDAKKYLLTIAMYNRFHWACFLFFLFSATHAIVAGKIFIGLLVLFANVLYNVTAIVLQQYNQLRIRDMLH</sequence>
<name>A0AAE3INN1_9BACT</name>
<dbReference type="AlphaFoldDB" id="A0AAE3INN1"/>
<evidence type="ECO:0000313" key="14">
    <source>
        <dbReference type="EMBL" id="MCU7695298.1"/>
    </source>
</evidence>
<evidence type="ECO:0000256" key="12">
    <source>
        <dbReference type="ARBA" id="ARBA00025324"/>
    </source>
</evidence>
<protein>
    <recommendedName>
        <fullName evidence="11">Glycosyl-4,4'-diaponeurosporenoate acyltransferase</fullName>
    </recommendedName>
</protein>
<dbReference type="EMBL" id="JAOTPL010000022">
    <property type="protein sequence ID" value="MCU7695298.1"/>
    <property type="molecule type" value="Genomic_DNA"/>
</dbReference>
<reference evidence="14" key="1">
    <citation type="submission" date="2022-10" db="EMBL/GenBank/DDBJ databases">
        <authorList>
            <person name="Kim H.S."/>
            <person name="Kim J.-S."/>
            <person name="Suh M.K."/>
            <person name="Eom M.K."/>
            <person name="Lee J.-S."/>
        </authorList>
    </citation>
    <scope>NUCLEOTIDE SEQUENCE</scope>
    <source>
        <strain evidence="14">LIP-5</strain>
    </source>
</reference>
<feature type="transmembrane region" description="Helical" evidence="13">
    <location>
        <begin position="32"/>
        <end position="52"/>
    </location>
</feature>
<gene>
    <name evidence="14" type="ORF">OD355_12285</name>
</gene>
<evidence type="ECO:0000256" key="9">
    <source>
        <dbReference type="ARBA" id="ARBA00023588"/>
    </source>
</evidence>
<accession>A0AAE3INN1</accession>
<evidence type="ECO:0000256" key="6">
    <source>
        <dbReference type="ARBA" id="ARBA00022989"/>
    </source>
</evidence>
<keyword evidence="2" id="KW-1003">Cell membrane</keyword>
<keyword evidence="7 13" id="KW-0472">Membrane</keyword>
<dbReference type="Pfam" id="PF18927">
    <property type="entry name" value="CrtO"/>
    <property type="match status" value="1"/>
</dbReference>
<evidence type="ECO:0000313" key="15">
    <source>
        <dbReference type="Proteomes" id="UP001209317"/>
    </source>
</evidence>
<dbReference type="RefSeq" id="WP_263038786.1">
    <property type="nucleotide sequence ID" value="NZ_JAOTPL010000022.1"/>
</dbReference>
<evidence type="ECO:0000256" key="4">
    <source>
        <dbReference type="ARBA" id="ARBA00022692"/>
    </source>
</evidence>
<proteinExistence type="inferred from homology"/>